<sequence>MVRNFGPMLRQELQNLDKDPDSRKSAMKALKSYVKELDSKTIPQFLAQVSEAKDIGSSAGEYTISLYEVLARTHGAKIVPQISNIMSTIIKTLSSSAGSIALHQACAKVVPTIARYGIDPTTPEDKKRSIIHSLCKPLSDCLIGSQESLSAGAALCLKALIESDNWRFASPEMVNEVCLRAAGALEGKSTQTNSHMSLIMALAKQNALIVEAYARLLLNSGLRILQAGVVEANSQKRLYAIQMVNFLMKSLDPRSIFSEVGIIIEEMEKCQSDQMGYVSGAAYECLLTAKGISSGKRSKFELTESCGGSNNVKRDSGQSYLTSGGTHSLDLLFTSPESQTLGSFADDDSFRGSPISTSQGSCNNGYTRRKLWRQENGGVDVSLKDGIFSGLAKGSPMHDAYQTDYSDDKGEGTDEFGGFLQERIRNIETRSCTPSPLRSHSHINVDSVKIYSTPRKLMHSLQDPVDMNSEIFQKQFRKFLSPCSNCDWSPLTAYDQHGSPDSNEEALEKGFTSTESEEYQIGSESVSSTEDVPLSDETIPLYQDVIVGSKTECQEASSRKAGHPAAYRLLLCFLSVVLAVATSFFLIDNQEEVKVLVPT</sequence>
<evidence type="ECO:0000313" key="3">
    <source>
        <dbReference type="EnsemblPlants" id="Kaladp0024s0242.1.v1.1"/>
    </source>
</evidence>
<evidence type="ECO:0000259" key="2">
    <source>
        <dbReference type="Pfam" id="PF24714"/>
    </source>
</evidence>
<name>A0A7N0ZS28_KALFE</name>
<evidence type="ECO:0000313" key="4">
    <source>
        <dbReference type="Proteomes" id="UP000594263"/>
    </source>
</evidence>
<proteinExistence type="predicted"/>
<dbReference type="EnsemblPlants" id="Kaladp0024s0242.1.v1.1">
    <property type="protein sequence ID" value="Kaladp0024s0242.1.v1.1"/>
    <property type="gene ID" value="Kaladp0024s0242.v1.1"/>
</dbReference>
<feature type="transmembrane region" description="Helical" evidence="1">
    <location>
        <begin position="565"/>
        <end position="587"/>
    </location>
</feature>
<keyword evidence="1" id="KW-1133">Transmembrane helix</keyword>
<dbReference type="Gene3D" id="1.25.10.10">
    <property type="entry name" value="Leucine-rich Repeat Variant"/>
    <property type="match status" value="1"/>
</dbReference>
<feature type="domain" description="TORTIFOLIA1/SINE1-2 N-terminal" evidence="2">
    <location>
        <begin position="18"/>
        <end position="207"/>
    </location>
</feature>
<dbReference type="OMA" id="WINSQEE"/>
<keyword evidence="1" id="KW-0472">Membrane</keyword>
<dbReference type="GO" id="GO:0008017">
    <property type="term" value="F:microtubule binding"/>
    <property type="evidence" value="ECO:0007669"/>
    <property type="project" value="InterPro"/>
</dbReference>
<dbReference type="InterPro" id="IPR016024">
    <property type="entry name" value="ARM-type_fold"/>
</dbReference>
<reference evidence="3" key="1">
    <citation type="submission" date="2021-01" db="UniProtKB">
        <authorList>
            <consortium name="EnsemblPlants"/>
        </authorList>
    </citation>
    <scope>IDENTIFICATION</scope>
</reference>
<organism evidence="3 4">
    <name type="scientific">Kalanchoe fedtschenkoi</name>
    <name type="common">Lavender scallops</name>
    <name type="synonym">South American air plant</name>
    <dbReference type="NCBI Taxonomy" id="63787"/>
    <lineage>
        <taxon>Eukaryota</taxon>
        <taxon>Viridiplantae</taxon>
        <taxon>Streptophyta</taxon>
        <taxon>Embryophyta</taxon>
        <taxon>Tracheophyta</taxon>
        <taxon>Spermatophyta</taxon>
        <taxon>Magnoliopsida</taxon>
        <taxon>eudicotyledons</taxon>
        <taxon>Gunneridae</taxon>
        <taxon>Pentapetalae</taxon>
        <taxon>Saxifragales</taxon>
        <taxon>Crassulaceae</taxon>
        <taxon>Kalanchoe</taxon>
    </lineage>
</organism>
<dbReference type="InterPro" id="IPR033337">
    <property type="entry name" value="TORTIFOLIA1/SINE1-2"/>
</dbReference>
<dbReference type="GO" id="GO:0005874">
    <property type="term" value="C:microtubule"/>
    <property type="evidence" value="ECO:0007669"/>
    <property type="project" value="InterPro"/>
</dbReference>
<evidence type="ECO:0000256" key="1">
    <source>
        <dbReference type="SAM" id="Phobius"/>
    </source>
</evidence>
<dbReference type="InterPro" id="IPR011989">
    <property type="entry name" value="ARM-like"/>
</dbReference>
<accession>A0A7N0ZS28</accession>
<dbReference type="InterPro" id="IPR057600">
    <property type="entry name" value="TORTIFOLIA1/SINE1-2_N"/>
</dbReference>
<dbReference type="Pfam" id="PF24714">
    <property type="entry name" value="TOR1L1_N"/>
    <property type="match status" value="1"/>
</dbReference>
<dbReference type="Gramene" id="Kaladp0024s0242.1.v1.1">
    <property type="protein sequence ID" value="Kaladp0024s0242.1.v1.1"/>
    <property type="gene ID" value="Kaladp0024s0242.v1.1"/>
</dbReference>
<dbReference type="SUPFAM" id="SSF48371">
    <property type="entry name" value="ARM repeat"/>
    <property type="match status" value="1"/>
</dbReference>
<dbReference type="PANTHER" id="PTHR31355:SF4">
    <property type="entry name" value="TOG DOMAIN-CONTAINING PROTEIN"/>
    <property type="match status" value="1"/>
</dbReference>
<protein>
    <recommendedName>
        <fullName evidence="2">TORTIFOLIA1/SINE1-2 N-terminal domain-containing protein</fullName>
    </recommendedName>
</protein>
<dbReference type="Proteomes" id="UP000594263">
    <property type="component" value="Unplaced"/>
</dbReference>
<dbReference type="PANTHER" id="PTHR31355">
    <property type="entry name" value="MICROTUBULE-ASSOCIATED PROTEIN TORTIFOLIA1"/>
    <property type="match status" value="1"/>
</dbReference>
<keyword evidence="1" id="KW-0812">Transmembrane</keyword>
<dbReference type="AlphaFoldDB" id="A0A7N0ZS28"/>
<keyword evidence="4" id="KW-1185">Reference proteome</keyword>